<name>F1KXS9_ASCSU</name>
<evidence type="ECO:0000259" key="3">
    <source>
        <dbReference type="SMART" id="SM00642"/>
    </source>
</evidence>
<feature type="compositionally biased region" description="Basic and acidic residues" evidence="1">
    <location>
        <begin position="82"/>
        <end position="103"/>
    </location>
</feature>
<feature type="region of interest" description="Disordered" evidence="1">
    <location>
        <begin position="43"/>
        <end position="182"/>
    </location>
</feature>
<keyword evidence="2" id="KW-0812">Transmembrane</keyword>
<evidence type="ECO:0000313" key="4">
    <source>
        <dbReference type="EMBL" id="ADY42683.1"/>
    </source>
</evidence>
<feature type="transmembrane region" description="Helical" evidence="2">
    <location>
        <begin position="206"/>
        <end position="229"/>
    </location>
</feature>
<feature type="compositionally biased region" description="Pro residues" evidence="1">
    <location>
        <begin position="69"/>
        <end position="81"/>
    </location>
</feature>
<dbReference type="SMART" id="SM00642">
    <property type="entry name" value="Aamy"/>
    <property type="match status" value="1"/>
</dbReference>
<dbReference type="PANTHER" id="PTHR10357">
    <property type="entry name" value="ALPHA-AMYLASE FAMILY MEMBER"/>
    <property type="match status" value="1"/>
</dbReference>
<feature type="compositionally biased region" description="Basic and acidic residues" evidence="1">
    <location>
        <begin position="152"/>
        <end position="182"/>
    </location>
</feature>
<dbReference type="InterPro" id="IPR017853">
    <property type="entry name" value="GH"/>
</dbReference>
<organism evidence="4">
    <name type="scientific">Ascaris suum</name>
    <name type="common">Pig roundworm</name>
    <name type="synonym">Ascaris lumbricoides</name>
    <dbReference type="NCBI Taxonomy" id="6253"/>
    <lineage>
        <taxon>Eukaryota</taxon>
        <taxon>Metazoa</taxon>
        <taxon>Ecdysozoa</taxon>
        <taxon>Nematoda</taxon>
        <taxon>Chromadorea</taxon>
        <taxon>Rhabditida</taxon>
        <taxon>Spirurina</taxon>
        <taxon>Ascaridomorpha</taxon>
        <taxon>Ascaridoidea</taxon>
        <taxon>Ascarididae</taxon>
        <taxon>Ascaris</taxon>
    </lineage>
</organism>
<dbReference type="EMBL" id="JI167685">
    <property type="protein sequence ID" value="ADY42683.1"/>
    <property type="molecule type" value="mRNA"/>
</dbReference>
<reference evidence="4" key="1">
    <citation type="journal article" date="2011" name="Genome Res.">
        <title>Deep small RNA sequencing from the nematode Ascaris reveals conservation, functional diversification, and novel developmental profiles.</title>
        <authorList>
            <person name="Wang J."/>
            <person name="Czech B."/>
            <person name="Crunk A."/>
            <person name="Wallace A."/>
            <person name="Mitreva M."/>
            <person name="Hannon G.J."/>
            <person name="Davis R.E."/>
        </authorList>
    </citation>
    <scope>NUCLEOTIDE SEQUENCE</scope>
</reference>
<evidence type="ECO:0000256" key="1">
    <source>
        <dbReference type="SAM" id="MobiDB-lite"/>
    </source>
</evidence>
<dbReference type="Pfam" id="PF16028">
    <property type="entry name" value="SLC3A2_N"/>
    <property type="match status" value="1"/>
</dbReference>
<dbReference type="PANTHER" id="PTHR10357:SF230">
    <property type="entry name" value="GLYCOSYL HYDROLASE FAMILY 13 CATALYTIC DOMAIN-CONTAINING PROTEIN"/>
    <property type="match status" value="1"/>
</dbReference>
<proteinExistence type="evidence at transcript level"/>
<dbReference type="Pfam" id="PF00128">
    <property type="entry name" value="Alpha-amylase"/>
    <property type="match status" value="1"/>
</dbReference>
<protein>
    <submittedName>
        <fullName evidence="4">Oligo-1,6-glucosidase</fullName>
    </submittedName>
</protein>
<dbReference type="GO" id="GO:0005975">
    <property type="term" value="P:carbohydrate metabolic process"/>
    <property type="evidence" value="ECO:0007669"/>
    <property type="project" value="InterPro"/>
</dbReference>
<dbReference type="InterPro" id="IPR006047">
    <property type="entry name" value="GH13_cat_dom"/>
</dbReference>
<keyword evidence="2" id="KW-0472">Membrane</keyword>
<dbReference type="SUPFAM" id="SSF51445">
    <property type="entry name" value="(Trans)glycosidases"/>
    <property type="match status" value="1"/>
</dbReference>
<evidence type="ECO:0000256" key="2">
    <source>
        <dbReference type="SAM" id="Phobius"/>
    </source>
</evidence>
<feature type="domain" description="Glycosyl hydrolase family 13 catalytic" evidence="3">
    <location>
        <begin position="249"/>
        <end position="652"/>
    </location>
</feature>
<dbReference type="InterPro" id="IPR031984">
    <property type="entry name" value="SLC3A2_N"/>
</dbReference>
<sequence>MSTNNAMMPGPQGKTPRQYEVEKGHKTESYIVAIMGNKVPPPVKFVKDGQPPMQTVPGDPSNIVLLPKDPAPAEIPLPRYEPLPKREQPPTKYEPTSRPDPPARYEPPPTKYEPTTRATEPLPGYGPRKEQPPTRYEPTVTTTQPIKQPLPRVDETYPKNEPLPKDELLPKHEPSLPGEEPKESFGLTLAEVEKYKNDPFWRTLRWVLFILFWLLWILMFIAAILIVALSPGCAVKIAPSWWQSAIAYHIWTPSFQDSDGDGLGDFNGAIDRLENIRRLGVQAVWASPLLLSDNFSDAIRDHRAVDSKLGVNTDVDTFIEAAHNKGLKVVMSMPIAVTSNEHDWFIRSSRASLPENANYSGYYHWRRSGAFPFMSEFKNTTIYYMHYDSKPNWPILNWQNNALRNDMFDIFSYWIDKGIDGFQLSGIEYLARISNGTAPNWPAIFDVLRDIKNHIETYANQSEVAKDKKIILYAYRDNAKENDKRQLASSGLDSIVNYELGMIGRGNQICYSNEDSVAGCVHELLSDILSFHKDNEEVIPMWEFGNPFLSRLASRVQSSKQAEILTMIQLLLPGTNSIYYGEEIGMRDLSNNSMTLPQRGAMQWDDSRNAGFSSATSPKVDVDPDFKEVNWARQYGQSRSQLKMFQKLAKMRQRDKTLAFGSTHIGTLIDGGFTLTRYPDGQNSTVGNVLVGAVNLGTSAVSLPLHEIPMLEGKNLGKGEVVTATSNAEAYYPRQPIDLSGGILTLPAEQGITVKFAE</sequence>
<keyword evidence="2" id="KW-1133">Transmembrane helix</keyword>
<feature type="region of interest" description="Disordered" evidence="1">
    <location>
        <begin position="1"/>
        <end position="20"/>
    </location>
</feature>
<accession>F1KXS9</accession>
<dbReference type="Gene3D" id="3.20.20.80">
    <property type="entry name" value="Glycosidases"/>
    <property type="match status" value="3"/>
</dbReference>
<dbReference type="AlphaFoldDB" id="F1KXS9"/>